<dbReference type="PANTHER" id="PTHR45631">
    <property type="entry name" value="OS07G0107800 PROTEIN-RELATED"/>
    <property type="match status" value="1"/>
</dbReference>
<evidence type="ECO:0000256" key="7">
    <source>
        <dbReference type="ARBA" id="ARBA00023136"/>
    </source>
</evidence>
<evidence type="ECO:0000256" key="2">
    <source>
        <dbReference type="ARBA" id="ARBA00022614"/>
    </source>
</evidence>
<dbReference type="InterPro" id="IPR001611">
    <property type="entry name" value="Leu-rich_rpt"/>
</dbReference>
<reference evidence="10 11" key="1">
    <citation type="journal article" date="2018" name="Science">
        <title>The opium poppy genome and morphinan production.</title>
        <authorList>
            <person name="Guo L."/>
            <person name="Winzer T."/>
            <person name="Yang X."/>
            <person name="Li Y."/>
            <person name="Ning Z."/>
            <person name="He Z."/>
            <person name="Teodor R."/>
            <person name="Lu Y."/>
            <person name="Bowser T.A."/>
            <person name="Graham I.A."/>
            <person name="Ye K."/>
        </authorList>
    </citation>
    <scope>NUCLEOTIDE SEQUENCE [LARGE SCALE GENOMIC DNA]</scope>
    <source>
        <strain evidence="11">cv. HN1</strain>
        <tissue evidence="10">Leaves</tissue>
    </source>
</reference>
<keyword evidence="5" id="KW-0677">Repeat</keyword>
<dbReference type="GO" id="GO:0016020">
    <property type="term" value="C:membrane"/>
    <property type="evidence" value="ECO:0007669"/>
    <property type="project" value="UniProtKB-SubCell"/>
</dbReference>
<dbReference type="SUPFAM" id="SSF52058">
    <property type="entry name" value="L domain-like"/>
    <property type="match status" value="1"/>
</dbReference>
<keyword evidence="7" id="KW-0472">Membrane</keyword>
<dbReference type="InterPro" id="IPR032675">
    <property type="entry name" value="LRR_dom_sf"/>
</dbReference>
<protein>
    <recommendedName>
        <fullName evidence="9">Malectin-like domain-containing protein</fullName>
    </recommendedName>
</protein>
<evidence type="ECO:0000256" key="8">
    <source>
        <dbReference type="SAM" id="SignalP"/>
    </source>
</evidence>
<dbReference type="AlphaFoldDB" id="A0A4Y7IY41"/>
<dbReference type="FunFam" id="3.80.10.10:FF:000129">
    <property type="entry name" value="Leucine-rich repeat receptor-like kinase"/>
    <property type="match status" value="1"/>
</dbReference>
<evidence type="ECO:0000256" key="3">
    <source>
        <dbReference type="ARBA" id="ARBA00022692"/>
    </source>
</evidence>
<dbReference type="Proteomes" id="UP000316621">
    <property type="component" value="Chromosome 3"/>
</dbReference>
<evidence type="ECO:0000313" key="11">
    <source>
        <dbReference type="Proteomes" id="UP000316621"/>
    </source>
</evidence>
<gene>
    <name evidence="10" type="ORF">C5167_012663</name>
</gene>
<evidence type="ECO:0000259" key="9">
    <source>
        <dbReference type="Pfam" id="PF12819"/>
    </source>
</evidence>
<dbReference type="Gene3D" id="3.80.10.10">
    <property type="entry name" value="Ribonuclease Inhibitor"/>
    <property type="match status" value="1"/>
</dbReference>
<dbReference type="OMA" id="ITGRRWQ"/>
<feature type="chain" id="PRO_5021371582" description="Malectin-like domain-containing protein" evidence="8">
    <location>
        <begin position="27"/>
        <end position="527"/>
    </location>
</feature>
<evidence type="ECO:0000256" key="6">
    <source>
        <dbReference type="ARBA" id="ARBA00022989"/>
    </source>
</evidence>
<accession>A0A4Y7IY41</accession>
<evidence type="ECO:0000256" key="4">
    <source>
        <dbReference type="ARBA" id="ARBA00022729"/>
    </source>
</evidence>
<dbReference type="OrthoDB" id="1394818at2759"/>
<keyword evidence="2" id="KW-0433">Leucine-rich repeat</keyword>
<dbReference type="Pfam" id="PF00560">
    <property type="entry name" value="LRR_1"/>
    <property type="match status" value="1"/>
</dbReference>
<feature type="domain" description="Malectin-like" evidence="9">
    <location>
        <begin position="36"/>
        <end position="360"/>
    </location>
</feature>
<evidence type="ECO:0000256" key="5">
    <source>
        <dbReference type="ARBA" id="ARBA00022737"/>
    </source>
</evidence>
<dbReference type="STRING" id="3469.A0A4Y7IY41"/>
<dbReference type="InterPro" id="IPR024788">
    <property type="entry name" value="Malectin-like_Carb-bd_dom"/>
</dbReference>
<organism evidence="10 11">
    <name type="scientific">Papaver somniferum</name>
    <name type="common">Opium poppy</name>
    <dbReference type="NCBI Taxonomy" id="3469"/>
    <lineage>
        <taxon>Eukaryota</taxon>
        <taxon>Viridiplantae</taxon>
        <taxon>Streptophyta</taxon>
        <taxon>Embryophyta</taxon>
        <taxon>Tracheophyta</taxon>
        <taxon>Spermatophyta</taxon>
        <taxon>Magnoliopsida</taxon>
        <taxon>Ranunculales</taxon>
        <taxon>Papaveraceae</taxon>
        <taxon>Papaveroideae</taxon>
        <taxon>Papaver</taxon>
    </lineage>
</organism>
<proteinExistence type="predicted"/>
<keyword evidence="3" id="KW-0812">Transmembrane</keyword>
<keyword evidence="6" id="KW-1133">Transmembrane helix</keyword>
<evidence type="ECO:0000256" key="1">
    <source>
        <dbReference type="ARBA" id="ARBA00004167"/>
    </source>
</evidence>
<keyword evidence="11" id="KW-1185">Reference proteome</keyword>
<dbReference type="EMBL" id="CM010717">
    <property type="protein sequence ID" value="RZC53814.1"/>
    <property type="molecule type" value="Genomic_DNA"/>
</dbReference>
<feature type="signal peptide" evidence="8">
    <location>
        <begin position="1"/>
        <end position="26"/>
    </location>
</feature>
<name>A0A4Y7IY41_PAPSO</name>
<dbReference type="Pfam" id="PF12819">
    <property type="entry name" value="Malectin_like"/>
    <property type="match status" value="1"/>
</dbReference>
<keyword evidence="4 8" id="KW-0732">Signal</keyword>
<comment type="subcellular location">
    <subcellularLocation>
        <location evidence="1">Membrane</location>
        <topology evidence="1">Single-pass membrane protein</topology>
    </subcellularLocation>
</comment>
<evidence type="ECO:0000313" key="10">
    <source>
        <dbReference type="EMBL" id="RZC53814.1"/>
    </source>
</evidence>
<dbReference type="PANTHER" id="PTHR45631:SF3">
    <property type="entry name" value="OS05G0393100 PROTEIN"/>
    <property type="match status" value="1"/>
</dbReference>
<dbReference type="Gene3D" id="2.60.120.430">
    <property type="entry name" value="Galactose-binding lectin"/>
    <property type="match status" value="1"/>
</dbReference>
<sequence length="527" mass="58287">MAFPFVSLLLFVFLCLFFTTIPIINCQHPPPQGTFIDCGATNTNTSGFQEWELDFSFISSGIPKTLNPIPDFLPKHLQTLRSFPLGDGSRKKFCYDVPAVPRAKYLIRTSYFYGGVNGNDFPVPPVFDQIIDGTIWGIVNTTDDFYNGVPSYYEGVFVARVKAISVCVAINTYTESDPFINALELIRLDDSVYNTTDFGNFGLNLVARNSFGYPQTLIRYPDDPFDRMWKPSGESYSTPKSVKDIDVAGFWNLPPLNVFETALTTEQESPVNLDLQWPTVSLPNSTYYIALYFADGRNSSSRVFNITINGIQYYQNLNATTAGAVVFASRWPLSGRNTISLIPVEGSVVGPFINAGEIFNLLPLGGRTLIRDVTAMESLKNGFENPPIDWNGDPCIPPEHAWTGVACSTGPRVRVVSLNLTSMALSGYISRHISNMTALTDIWLGNNSLTGTIPDLEKLQLLKTLHLEDNQLDGYIPSSLGKIGSLGELFLQNNNLRGQIPNNLLEKRDLNLKTSPGNILLQPPSPS</sequence>
<dbReference type="Gramene" id="RZC53814">
    <property type="protein sequence ID" value="RZC53814"/>
    <property type="gene ID" value="C5167_012663"/>
</dbReference>